<name>A0A2L0F4U6_SORCE</name>
<evidence type="ECO:0000313" key="1">
    <source>
        <dbReference type="EMBL" id="AUX46572.1"/>
    </source>
</evidence>
<organism evidence="1 2">
    <name type="scientific">Sorangium cellulosum</name>
    <name type="common">Polyangium cellulosum</name>
    <dbReference type="NCBI Taxonomy" id="56"/>
    <lineage>
        <taxon>Bacteria</taxon>
        <taxon>Pseudomonadati</taxon>
        <taxon>Myxococcota</taxon>
        <taxon>Polyangia</taxon>
        <taxon>Polyangiales</taxon>
        <taxon>Polyangiaceae</taxon>
        <taxon>Sorangium</taxon>
    </lineage>
</organism>
<sequence>MPVARGAQAEPWPASTTFLPASVNKLTSPRARFTMKTRDFSRDPEVKRLGAAVLSYSHAESVNWTDNAFNVIRSRGKAPPTQ</sequence>
<evidence type="ECO:0000313" key="2">
    <source>
        <dbReference type="Proteomes" id="UP000238348"/>
    </source>
</evidence>
<proteinExistence type="predicted"/>
<dbReference type="AlphaFoldDB" id="A0A2L0F4U6"/>
<reference evidence="1 2" key="1">
    <citation type="submission" date="2015-09" db="EMBL/GenBank/DDBJ databases">
        <title>Sorangium comparison.</title>
        <authorList>
            <person name="Zaburannyi N."/>
            <person name="Bunk B."/>
            <person name="Overmann J."/>
            <person name="Mueller R."/>
        </authorList>
    </citation>
    <scope>NUCLEOTIDE SEQUENCE [LARGE SCALE GENOMIC DNA]</scope>
    <source>
        <strain evidence="1 2">So ce26</strain>
    </source>
</reference>
<gene>
    <name evidence="1" type="ORF">SOCE26_080780</name>
</gene>
<accession>A0A2L0F4U6</accession>
<dbReference type="Proteomes" id="UP000238348">
    <property type="component" value="Chromosome"/>
</dbReference>
<protein>
    <submittedName>
        <fullName evidence="1">Uncharacterized protein</fullName>
    </submittedName>
</protein>
<dbReference type="EMBL" id="CP012673">
    <property type="protein sequence ID" value="AUX46572.1"/>
    <property type="molecule type" value="Genomic_DNA"/>
</dbReference>